<dbReference type="GO" id="GO:0005829">
    <property type="term" value="C:cytosol"/>
    <property type="evidence" value="ECO:0007669"/>
    <property type="project" value="TreeGrafter"/>
</dbReference>
<accession>H7ENK0</accession>
<sequence>MVEFETLSEPQREIVNLRSDRSYVIQGGAGTGKTVIALHRAKKMSGEGLKTVILVHNVPLKNYIDAEIARMKIENCIVRTFNQWVYRICKVSGFEPPTGKSKYDYDYEKIIALFEENRISVPDDCRGNVIIDESQDFPPLLLRFIRLVADTVTCLIDPNQSIHNTDTSLVDALYEIDVESARTLDVNFRSTCESAAVARIFWNESGIYPASFRHGQKPVMVSCGDDSDRTRRIAEIAAKYNFKNDNVSIGVFVNGIDEGKKMYDALSDELGRRYIQYRFSKDDDKKKDSDPTKIDFAKPGVKLFTYGMIKGLDFDAIVVGDNISRAGIEDDAYINMLYMTLTRATSDIYICYKDADDDGNYFLQKLKENRGLCEWR</sequence>
<dbReference type="STRING" id="907348.TresaDRAFT_0753"/>
<dbReference type="Gene3D" id="3.40.50.300">
    <property type="entry name" value="P-loop containing nucleotide triphosphate hydrolases"/>
    <property type="match status" value="2"/>
</dbReference>
<dbReference type="SUPFAM" id="SSF52540">
    <property type="entry name" value="P-loop containing nucleoside triphosphate hydrolases"/>
    <property type="match status" value="1"/>
</dbReference>
<gene>
    <name evidence="3" type="ORF">TresaDRAFT_0753</name>
</gene>
<dbReference type="PATRIC" id="fig|907348.3.peg.2524"/>
<dbReference type="RefSeq" id="WP_002706105.1">
    <property type="nucleotide sequence ID" value="NZ_AGRW01000053.1"/>
</dbReference>
<evidence type="ECO:0000259" key="2">
    <source>
        <dbReference type="Pfam" id="PF09848"/>
    </source>
</evidence>
<dbReference type="PANTHER" id="PTHR11070:SF2">
    <property type="entry name" value="ATP-DEPENDENT DNA HELICASE SRS2"/>
    <property type="match status" value="1"/>
</dbReference>
<dbReference type="eggNOG" id="COG3973">
    <property type="taxonomic scope" value="Bacteria"/>
</dbReference>
<dbReference type="OrthoDB" id="9787585at2"/>
<dbReference type="InterPro" id="IPR000212">
    <property type="entry name" value="DNA_helicase_UvrD/REP"/>
</dbReference>
<evidence type="ECO:0000313" key="4">
    <source>
        <dbReference type="Proteomes" id="UP000003571"/>
    </source>
</evidence>
<proteinExistence type="predicted"/>
<evidence type="ECO:0000256" key="1">
    <source>
        <dbReference type="ARBA" id="ARBA00034923"/>
    </source>
</evidence>
<dbReference type="GO" id="GO:0043138">
    <property type="term" value="F:3'-5' DNA helicase activity"/>
    <property type="evidence" value="ECO:0007669"/>
    <property type="project" value="TreeGrafter"/>
</dbReference>
<dbReference type="Pfam" id="PF09848">
    <property type="entry name" value="SLFN-g3_helicase"/>
    <property type="match status" value="1"/>
</dbReference>
<dbReference type="Proteomes" id="UP000003571">
    <property type="component" value="Unassembled WGS sequence"/>
</dbReference>
<keyword evidence="4" id="KW-1185">Reference proteome</keyword>
<feature type="domain" description="Schlafen group 3-like DNA/RNA helicase" evidence="2">
    <location>
        <begin position="23"/>
        <end position="197"/>
    </location>
</feature>
<dbReference type="InterPro" id="IPR018647">
    <property type="entry name" value="SLFN_3-like_DNA/RNA_helicase"/>
</dbReference>
<dbReference type="InterPro" id="IPR027417">
    <property type="entry name" value="P-loop_NTPase"/>
</dbReference>
<dbReference type="GO" id="GO:0005524">
    <property type="term" value="F:ATP binding"/>
    <property type="evidence" value="ECO:0007669"/>
    <property type="project" value="InterPro"/>
</dbReference>
<comment type="caution">
    <text evidence="3">The sequence shown here is derived from an EMBL/GenBank/DDBJ whole genome shotgun (WGS) entry which is preliminary data.</text>
</comment>
<dbReference type="EMBL" id="AGRW01000053">
    <property type="protein sequence ID" value="EIC00928.1"/>
    <property type="molecule type" value="Genomic_DNA"/>
</dbReference>
<reference evidence="3 4" key="1">
    <citation type="submission" date="2011-09" db="EMBL/GenBank/DDBJ databases">
        <title>The draft genome of Treponema saccharophilum DSM 2985.</title>
        <authorList>
            <consortium name="US DOE Joint Genome Institute (JGI-PGF)"/>
            <person name="Lucas S."/>
            <person name="Copeland A."/>
            <person name="Lapidus A."/>
            <person name="Glavina del Rio T."/>
            <person name="Dalin E."/>
            <person name="Tice H."/>
            <person name="Bruce D."/>
            <person name="Goodwin L."/>
            <person name="Pitluck S."/>
            <person name="Peters L."/>
            <person name="Kyrpides N."/>
            <person name="Mavromatis K."/>
            <person name="Ivanova N."/>
            <person name="Markowitz V."/>
            <person name="Cheng J.-F."/>
            <person name="Hugenholtz P."/>
            <person name="Woyke T."/>
            <person name="Wu D."/>
            <person name="Gronow S."/>
            <person name="Wellnitz S."/>
            <person name="Brambilla E."/>
            <person name="Klenk H.-P."/>
            <person name="Eisen J.A."/>
        </authorList>
    </citation>
    <scope>NUCLEOTIDE SEQUENCE [LARGE SCALE GENOMIC DNA]</scope>
    <source>
        <strain evidence="3 4">DSM 2985</strain>
    </source>
</reference>
<dbReference type="PANTHER" id="PTHR11070">
    <property type="entry name" value="UVRD / RECB / PCRA DNA HELICASE FAMILY MEMBER"/>
    <property type="match status" value="1"/>
</dbReference>
<organism evidence="3 4">
    <name type="scientific">Treponema saccharophilum DSM 2985</name>
    <dbReference type="NCBI Taxonomy" id="907348"/>
    <lineage>
        <taxon>Bacteria</taxon>
        <taxon>Pseudomonadati</taxon>
        <taxon>Spirochaetota</taxon>
        <taxon>Spirochaetia</taxon>
        <taxon>Spirochaetales</taxon>
        <taxon>Treponemataceae</taxon>
        <taxon>Treponema</taxon>
    </lineage>
</organism>
<name>H7ENK0_9SPIR</name>
<protein>
    <recommendedName>
        <fullName evidence="1">DNA 3'-5' helicase II</fullName>
    </recommendedName>
</protein>
<dbReference type="GO" id="GO:0003677">
    <property type="term" value="F:DNA binding"/>
    <property type="evidence" value="ECO:0007669"/>
    <property type="project" value="InterPro"/>
</dbReference>
<dbReference type="GO" id="GO:0000725">
    <property type="term" value="P:recombinational repair"/>
    <property type="evidence" value="ECO:0007669"/>
    <property type="project" value="TreeGrafter"/>
</dbReference>
<dbReference type="AlphaFoldDB" id="H7ENK0"/>
<evidence type="ECO:0000313" key="3">
    <source>
        <dbReference type="EMBL" id="EIC00928.1"/>
    </source>
</evidence>